<organism evidence="1 2">
    <name type="scientific">Cetraspora pellucida</name>
    <dbReference type="NCBI Taxonomy" id="1433469"/>
    <lineage>
        <taxon>Eukaryota</taxon>
        <taxon>Fungi</taxon>
        <taxon>Fungi incertae sedis</taxon>
        <taxon>Mucoromycota</taxon>
        <taxon>Glomeromycotina</taxon>
        <taxon>Glomeromycetes</taxon>
        <taxon>Diversisporales</taxon>
        <taxon>Gigasporaceae</taxon>
        <taxon>Cetraspora</taxon>
    </lineage>
</organism>
<sequence>QLEPQSDTLVTFSITGKYLIRIIGGREKSTEILEIDIPSSIQFDIIYPIRDKDIPGRLLKDFEEQLPKSAAKFVQNLLKDPEKFVKFLNGLSIATLIKLSKNSLKGFVCLIDNERNNLSKATSDAMKECAKDILGNKPEHSPIEIEKRIKPVEEAQTLSSAIDLASPLLLMTEGWLGYFSAAIELITIDLKNLYGNESDEEKEFRKNKSEMVEIDKRIKNAVERFLKMDYLTPELEFCSDNTLKIEWNIPINAANDKLADKIRYKLHFIIFGKEIIKKNIIIGKKTNADSFLDAT</sequence>
<proteinExistence type="predicted"/>
<dbReference type="Proteomes" id="UP000789366">
    <property type="component" value="Unassembled WGS sequence"/>
</dbReference>
<keyword evidence="2" id="KW-1185">Reference proteome</keyword>
<evidence type="ECO:0000313" key="2">
    <source>
        <dbReference type="Proteomes" id="UP000789366"/>
    </source>
</evidence>
<feature type="non-terminal residue" evidence="1">
    <location>
        <position position="1"/>
    </location>
</feature>
<accession>A0ACA9QRC1</accession>
<name>A0ACA9QRC1_9GLOM</name>
<feature type="non-terminal residue" evidence="1">
    <location>
        <position position="295"/>
    </location>
</feature>
<protein>
    <submittedName>
        <fullName evidence="1">7540_t:CDS:1</fullName>
    </submittedName>
</protein>
<comment type="caution">
    <text evidence="1">The sequence shown here is derived from an EMBL/GenBank/DDBJ whole genome shotgun (WGS) entry which is preliminary data.</text>
</comment>
<dbReference type="EMBL" id="CAJVPW010048772">
    <property type="protein sequence ID" value="CAG8761807.1"/>
    <property type="molecule type" value="Genomic_DNA"/>
</dbReference>
<gene>
    <name evidence="1" type="ORF">SPELUC_LOCUS15181</name>
</gene>
<reference evidence="1" key="1">
    <citation type="submission" date="2021-06" db="EMBL/GenBank/DDBJ databases">
        <authorList>
            <person name="Kallberg Y."/>
            <person name="Tangrot J."/>
            <person name="Rosling A."/>
        </authorList>
    </citation>
    <scope>NUCLEOTIDE SEQUENCE</scope>
    <source>
        <strain evidence="1">28 12/20/2015</strain>
    </source>
</reference>
<evidence type="ECO:0000313" key="1">
    <source>
        <dbReference type="EMBL" id="CAG8761807.1"/>
    </source>
</evidence>